<accession>A0A6J4UM66</accession>
<proteinExistence type="inferred from homology"/>
<evidence type="ECO:0000259" key="2">
    <source>
        <dbReference type="Pfam" id="PF00675"/>
    </source>
</evidence>
<dbReference type="InterPro" id="IPR007863">
    <property type="entry name" value="Peptidase_M16_C"/>
</dbReference>
<dbReference type="EMBL" id="CADCWI010000069">
    <property type="protein sequence ID" value="CAA9554488.1"/>
    <property type="molecule type" value="Genomic_DNA"/>
</dbReference>
<dbReference type="GO" id="GO:0046872">
    <property type="term" value="F:metal ion binding"/>
    <property type="evidence" value="ECO:0007669"/>
    <property type="project" value="InterPro"/>
</dbReference>
<dbReference type="AlphaFoldDB" id="A0A6J4UM66"/>
<dbReference type="InterPro" id="IPR011249">
    <property type="entry name" value="Metalloenz_LuxS/M16"/>
</dbReference>
<reference evidence="4" key="1">
    <citation type="submission" date="2020-02" db="EMBL/GenBank/DDBJ databases">
        <authorList>
            <person name="Meier V. D."/>
        </authorList>
    </citation>
    <scope>NUCLEOTIDE SEQUENCE</scope>
    <source>
        <strain evidence="4">AVDCRST_MAG43</strain>
    </source>
</reference>
<dbReference type="InterPro" id="IPR050361">
    <property type="entry name" value="MPP/UQCRC_Complex"/>
</dbReference>
<feature type="domain" description="Peptidase M16 C-terminal" evidence="3">
    <location>
        <begin position="172"/>
        <end position="360"/>
    </location>
</feature>
<organism evidence="4">
    <name type="scientific">uncultured Thermomicrobiales bacterium</name>
    <dbReference type="NCBI Taxonomy" id="1645740"/>
    <lineage>
        <taxon>Bacteria</taxon>
        <taxon>Pseudomonadati</taxon>
        <taxon>Thermomicrobiota</taxon>
        <taxon>Thermomicrobia</taxon>
        <taxon>Thermomicrobiales</taxon>
        <taxon>environmental samples</taxon>
    </lineage>
</organism>
<gene>
    <name evidence="4" type="ORF">AVDCRST_MAG43-1347</name>
</gene>
<dbReference type="Pfam" id="PF05193">
    <property type="entry name" value="Peptidase_M16_C"/>
    <property type="match status" value="2"/>
</dbReference>
<dbReference type="PANTHER" id="PTHR11851">
    <property type="entry name" value="METALLOPROTEASE"/>
    <property type="match status" value="1"/>
</dbReference>
<protein>
    <recommendedName>
        <fullName evidence="5">Zinc protease</fullName>
    </recommendedName>
</protein>
<evidence type="ECO:0000256" key="1">
    <source>
        <dbReference type="ARBA" id="ARBA00007261"/>
    </source>
</evidence>
<feature type="domain" description="Peptidase M16 N-terminal" evidence="2">
    <location>
        <begin position="20"/>
        <end position="161"/>
    </location>
</feature>
<evidence type="ECO:0008006" key="5">
    <source>
        <dbReference type="Google" id="ProtNLM"/>
    </source>
</evidence>
<feature type="domain" description="Peptidase M16 C-terminal" evidence="3">
    <location>
        <begin position="632"/>
        <end position="810"/>
    </location>
</feature>
<evidence type="ECO:0000313" key="4">
    <source>
        <dbReference type="EMBL" id="CAA9554488.1"/>
    </source>
</evidence>
<dbReference type="Gene3D" id="3.30.830.10">
    <property type="entry name" value="Metalloenzyme, LuxS/M16 peptidase-like"/>
    <property type="match status" value="4"/>
</dbReference>
<dbReference type="InterPro" id="IPR011765">
    <property type="entry name" value="Pept_M16_N"/>
</dbReference>
<evidence type="ECO:0000259" key="3">
    <source>
        <dbReference type="Pfam" id="PF05193"/>
    </source>
</evidence>
<name>A0A6J4UM66_9BACT</name>
<dbReference type="PANTHER" id="PTHR11851:SF49">
    <property type="entry name" value="MITOCHONDRIAL-PROCESSING PEPTIDASE SUBUNIT ALPHA"/>
    <property type="match status" value="1"/>
</dbReference>
<dbReference type="Pfam" id="PF00675">
    <property type="entry name" value="Peptidase_M16"/>
    <property type="match status" value="2"/>
</dbReference>
<comment type="similarity">
    <text evidence="1">Belongs to the peptidase M16 family.</text>
</comment>
<sequence>MTQSSNPSLRTHTLPNGLTVFLREKHDAPVASFWVWYRVGSRNERPGLTGVSHWVEHMQFKGTPSIEKGAIFGEVSRHGGTLNAMTSSDWTAYFETLPADKLDISLRIESDRMSNSLFDPGETESERTVILSERQGAENRPTYHLAEEVHGVAFQASPYRHMVIGYENDLRTISRDDLYGHYRRYYTPNNAFIAAAGDFDADELLDRITSAFGAIPAGDGALPPVAVEPPQRGERRVTLRRPSPASYLMMAYRMPDARHPDIPALLVADALLSGGKPMGMGGGSAMGRSSRLYRALVSGGLARSASSGASLNIDPNLWTFTATALPGVEPERIEAAIETEIERLKNDLAPEEEFVKARKQIRAQYVYSQETVTAQAFWLGQMEIIDHAGRIDTLSDELAAVTPEDVQRVVRNWLVPDQRTVGWQLPDDETVLAGADVPAAHVPAPVSLIDPPAVWGLSDSDQSSHGFVRTELPNGIIVLAQPRPGDAAVDCTISIEAGQAATREPLAGLSSMTAKMLNRGTARHSFDKYNETIDSLGAVIGVDADRDTIDVSFHSLAEDLDAVLDLAAEIILEPTFPAEELERVRQQTITGLREQESDTGAQASRLLREQMYPEGHPYRLRVSGEIETVERFTTEDLATYHRRAFGPNVATIALVGGVESIDEVTSRLHRVFGDWKSPASKPHAVPAIDAPDVRTTRSVVVRGKSQADIAIAYPTLPRSLDTSYVALSIANIILGQLGLMGRLGANVRDKQGLAYYAYSSLAGGPVNSVWNARAGVDPANIQRAIEGITSELVRLRSEPVTADELADAKSYVIGSMPLGLESLGGVVSLLLTIERFGYPLNYVDIFPSLIHDLTAENLLESSRTYLDPERLAIGIAGPESIDGGVSEA</sequence>
<dbReference type="SUPFAM" id="SSF63411">
    <property type="entry name" value="LuxS/MPP-like metallohydrolase"/>
    <property type="match status" value="4"/>
</dbReference>
<feature type="domain" description="Peptidase M16 N-terminal" evidence="2">
    <location>
        <begin position="478"/>
        <end position="612"/>
    </location>
</feature>